<reference evidence="7" key="1">
    <citation type="journal article" date="2019" name="Int. J. Syst. Evol. Microbiol.">
        <title>The Global Catalogue of Microorganisms (GCM) 10K type strain sequencing project: providing services to taxonomists for standard genome sequencing and annotation.</title>
        <authorList>
            <consortium name="The Broad Institute Genomics Platform"/>
            <consortium name="The Broad Institute Genome Sequencing Center for Infectious Disease"/>
            <person name="Wu L."/>
            <person name="Ma J."/>
        </authorList>
    </citation>
    <scope>NUCLEOTIDE SEQUENCE [LARGE SCALE GENOMIC DNA]</scope>
    <source>
        <strain evidence="7">NBRC 3267</strain>
    </source>
</reference>
<accession>A0AAV5NIQ8</accession>
<proteinExistence type="predicted"/>
<evidence type="ECO:0000256" key="1">
    <source>
        <dbReference type="ARBA" id="ARBA00013194"/>
    </source>
</evidence>
<organism evidence="6 7">
    <name type="scientific">Gluconobacter cerinus</name>
    <dbReference type="NCBI Taxonomy" id="38307"/>
    <lineage>
        <taxon>Bacteria</taxon>
        <taxon>Pseudomonadati</taxon>
        <taxon>Pseudomonadota</taxon>
        <taxon>Alphaproteobacteria</taxon>
        <taxon>Acetobacterales</taxon>
        <taxon>Acetobacteraceae</taxon>
        <taxon>Gluconobacter</taxon>
    </lineage>
</organism>
<dbReference type="SUPFAM" id="SSF50891">
    <property type="entry name" value="Cyclophilin-like"/>
    <property type="match status" value="1"/>
</dbReference>
<dbReference type="EMBL" id="BSNU01000009">
    <property type="protein sequence ID" value="GLQ64176.1"/>
    <property type="molecule type" value="Genomic_DNA"/>
</dbReference>
<keyword evidence="3 6" id="KW-0413">Isomerase</keyword>
<evidence type="ECO:0000256" key="3">
    <source>
        <dbReference type="ARBA" id="ARBA00023235"/>
    </source>
</evidence>
<keyword evidence="7" id="KW-1185">Reference proteome</keyword>
<name>A0AAV5NIQ8_9PROT</name>
<evidence type="ECO:0000313" key="6">
    <source>
        <dbReference type="EMBL" id="GLQ64176.1"/>
    </source>
</evidence>
<dbReference type="InterPro" id="IPR002130">
    <property type="entry name" value="Cyclophilin-type_PPIase_dom"/>
</dbReference>
<evidence type="ECO:0000313" key="7">
    <source>
        <dbReference type="Proteomes" id="UP001156614"/>
    </source>
</evidence>
<keyword evidence="2" id="KW-0697">Rotamase</keyword>
<dbReference type="InterPro" id="IPR029000">
    <property type="entry name" value="Cyclophilin-like_dom_sf"/>
</dbReference>
<evidence type="ECO:0000259" key="5">
    <source>
        <dbReference type="Pfam" id="PF00160"/>
    </source>
</evidence>
<dbReference type="Pfam" id="PF00160">
    <property type="entry name" value="Pro_isomerase"/>
    <property type="match status" value="1"/>
</dbReference>
<dbReference type="EC" id="5.2.1.8" evidence="1"/>
<evidence type="ECO:0000256" key="4">
    <source>
        <dbReference type="SAM" id="SignalP"/>
    </source>
</evidence>
<dbReference type="AlphaFoldDB" id="A0AAV5NIQ8"/>
<comment type="caution">
    <text evidence="6">The sequence shown here is derived from an EMBL/GenBank/DDBJ whole genome shotgun (WGS) entry which is preliminary data.</text>
</comment>
<dbReference type="Gene3D" id="2.40.100.10">
    <property type="entry name" value="Cyclophilin-like"/>
    <property type="match status" value="1"/>
</dbReference>
<feature type="signal peptide" evidence="4">
    <location>
        <begin position="1"/>
        <end position="28"/>
    </location>
</feature>
<feature type="chain" id="PRO_5043428190" description="peptidylprolyl isomerase" evidence="4">
    <location>
        <begin position="29"/>
        <end position="300"/>
    </location>
</feature>
<gene>
    <name evidence="6" type="ORF">GCM10007867_30220</name>
</gene>
<dbReference type="Proteomes" id="UP001156614">
    <property type="component" value="Unassembled WGS sequence"/>
</dbReference>
<protein>
    <recommendedName>
        <fullName evidence="1">peptidylprolyl isomerase</fullName>
        <ecNumber evidence="1">5.2.1.8</ecNumber>
    </recommendedName>
</protein>
<feature type="domain" description="PPIase cyclophilin-type" evidence="5">
    <location>
        <begin position="55"/>
        <end position="222"/>
    </location>
</feature>
<evidence type="ECO:0000256" key="2">
    <source>
        <dbReference type="ARBA" id="ARBA00023110"/>
    </source>
</evidence>
<sequence length="300" mass="32393">MWEMGILSRMRHALPALLLVLPLGGALAAVPSPAEIVDHAPDSAWRTVPSEQLLLMKTNDGRRIVIELAPQFAPVHVANIVRLAQSRAWDGGAIMRVQDNYVVQWSVRDEKASLPTHFVAHPPAEYDRPLEGLTYRSLGYADPYAAQVGFADGWPVGGDGTSVWPAQCYGTIGVARNMPPDTGNGQELYVVNGEAPRQLDRNLAVVGRVLVGIEQLGALPRGTGPLGFYTDVLQNVGIQSVVLASDLPVSERPKVQTMRVESATFATYLATRAARSDPFFVHPAHGVALCNVPVPAREVL</sequence>
<dbReference type="PANTHER" id="PTHR43246">
    <property type="entry name" value="PEPTIDYL-PROLYL CIS-TRANS ISOMERASE CYP38, CHLOROPLASTIC"/>
    <property type="match status" value="1"/>
</dbReference>
<dbReference type="GO" id="GO:0003755">
    <property type="term" value="F:peptidyl-prolyl cis-trans isomerase activity"/>
    <property type="evidence" value="ECO:0007669"/>
    <property type="project" value="UniProtKB-KW"/>
</dbReference>
<keyword evidence="4" id="KW-0732">Signal</keyword>
<dbReference type="InterPro" id="IPR044665">
    <property type="entry name" value="E_coli_cyclophilin_A-like"/>
</dbReference>